<dbReference type="EMBL" id="DTBQ01000071">
    <property type="protein sequence ID" value="HGM46617.1"/>
    <property type="molecule type" value="Genomic_DNA"/>
</dbReference>
<accession>A0A7C4D5F2</accession>
<evidence type="ECO:0000313" key="8">
    <source>
        <dbReference type="EMBL" id="HGM46617.1"/>
    </source>
</evidence>
<organism evidence="8">
    <name type="scientific">Thermofilum pendens</name>
    <dbReference type="NCBI Taxonomy" id="2269"/>
    <lineage>
        <taxon>Archaea</taxon>
        <taxon>Thermoproteota</taxon>
        <taxon>Thermoprotei</taxon>
        <taxon>Thermofilales</taxon>
        <taxon>Thermofilaceae</taxon>
        <taxon>Thermofilum</taxon>
    </lineage>
</organism>
<dbReference type="AlphaFoldDB" id="A0A7C4D5F2"/>
<comment type="subcellular location">
    <subcellularLocation>
        <location evidence="1">Cell membrane</location>
        <topology evidence="1">Multi-pass membrane protein</topology>
    </subcellularLocation>
</comment>
<dbReference type="GO" id="GO:0005886">
    <property type="term" value="C:plasma membrane"/>
    <property type="evidence" value="ECO:0007669"/>
    <property type="project" value="UniProtKB-SubCell"/>
</dbReference>
<proteinExistence type="predicted"/>
<evidence type="ECO:0000259" key="7">
    <source>
        <dbReference type="Pfam" id="PF09335"/>
    </source>
</evidence>
<feature type="transmembrane region" description="Helical" evidence="6">
    <location>
        <begin position="148"/>
        <end position="171"/>
    </location>
</feature>
<dbReference type="InterPro" id="IPR051311">
    <property type="entry name" value="DedA_domain"/>
</dbReference>
<evidence type="ECO:0000256" key="5">
    <source>
        <dbReference type="ARBA" id="ARBA00023136"/>
    </source>
</evidence>
<dbReference type="PANTHER" id="PTHR42709:SF6">
    <property type="entry name" value="UNDECAPRENYL PHOSPHATE TRANSPORTER A"/>
    <property type="match status" value="1"/>
</dbReference>
<protein>
    <submittedName>
        <fullName evidence="8">DedA family protein</fullName>
    </submittedName>
</protein>
<evidence type="ECO:0000256" key="1">
    <source>
        <dbReference type="ARBA" id="ARBA00004651"/>
    </source>
</evidence>
<evidence type="ECO:0000256" key="6">
    <source>
        <dbReference type="SAM" id="Phobius"/>
    </source>
</evidence>
<evidence type="ECO:0000256" key="2">
    <source>
        <dbReference type="ARBA" id="ARBA00022475"/>
    </source>
</evidence>
<keyword evidence="5 6" id="KW-0472">Membrane</keyword>
<feature type="domain" description="VTT" evidence="7">
    <location>
        <begin position="43"/>
        <end position="168"/>
    </location>
</feature>
<evidence type="ECO:0000256" key="3">
    <source>
        <dbReference type="ARBA" id="ARBA00022692"/>
    </source>
</evidence>
<name>A0A7C4D5F2_THEPE</name>
<comment type="caution">
    <text evidence="8">The sequence shown here is derived from an EMBL/GenBank/DDBJ whole genome shotgun (WGS) entry which is preliminary data.</text>
</comment>
<evidence type="ECO:0000256" key="4">
    <source>
        <dbReference type="ARBA" id="ARBA00022989"/>
    </source>
</evidence>
<feature type="transmembrane region" description="Helical" evidence="6">
    <location>
        <begin position="183"/>
        <end position="201"/>
    </location>
</feature>
<reference evidence="8" key="1">
    <citation type="journal article" date="2020" name="mSystems">
        <title>Genome- and Community-Level Interaction Insights into Carbon Utilization and Element Cycling Functions of Hydrothermarchaeota in Hydrothermal Sediment.</title>
        <authorList>
            <person name="Zhou Z."/>
            <person name="Liu Y."/>
            <person name="Xu W."/>
            <person name="Pan J."/>
            <person name="Luo Z.H."/>
            <person name="Li M."/>
        </authorList>
    </citation>
    <scope>NUCLEOTIDE SEQUENCE</scope>
    <source>
        <strain evidence="8">SpSt-649</strain>
    </source>
</reference>
<keyword evidence="3 6" id="KW-0812">Transmembrane</keyword>
<keyword evidence="2" id="KW-1003">Cell membrane</keyword>
<keyword evidence="4 6" id="KW-1133">Transmembrane helix</keyword>
<feature type="transmembrane region" description="Helical" evidence="6">
    <location>
        <begin position="63"/>
        <end position="85"/>
    </location>
</feature>
<dbReference type="PANTHER" id="PTHR42709">
    <property type="entry name" value="ALKALINE PHOSPHATASE LIKE PROTEIN"/>
    <property type="match status" value="1"/>
</dbReference>
<dbReference type="Pfam" id="PF09335">
    <property type="entry name" value="VTT_dom"/>
    <property type="match status" value="1"/>
</dbReference>
<feature type="transmembrane region" description="Helical" evidence="6">
    <location>
        <begin position="30"/>
        <end position="56"/>
    </location>
</feature>
<dbReference type="InterPro" id="IPR032816">
    <property type="entry name" value="VTT_dom"/>
</dbReference>
<gene>
    <name evidence="8" type="ORF">ENU21_02530</name>
</gene>
<sequence length="220" mass="22736">MPEYLCRMSLVEALTDFLAGLAAELGPAGFFAVMFLESIIVPVPSEVVLVTAGLAAGRSSASLLGFFVAATLGSLAGAMTIYTLARVLGVKLVEKYGRYLGVRESHLKAAAAFFEKYGALSVFLARFVPGVRSLIGIPAGIVGMDPRLYALAAGAGGAIWNAAFILLGVVVEGSLSAAKHYSAYIDAAGAAALLILAALALRKVKLNRAAQKVLTSSTLQ</sequence>